<dbReference type="SUPFAM" id="SSF52833">
    <property type="entry name" value="Thioredoxin-like"/>
    <property type="match status" value="1"/>
</dbReference>
<name>A0A4R6BTR4_9STAP</name>
<keyword evidence="4" id="KW-1015">Disulfide bond</keyword>
<evidence type="ECO:0000313" key="8">
    <source>
        <dbReference type="Proteomes" id="UP000294802"/>
    </source>
</evidence>
<evidence type="ECO:0000313" key="7">
    <source>
        <dbReference type="EMBL" id="TDM10418.1"/>
    </source>
</evidence>
<evidence type="ECO:0000259" key="6">
    <source>
        <dbReference type="PROSITE" id="PS51352"/>
    </source>
</evidence>
<evidence type="ECO:0000256" key="3">
    <source>
        <dbReference type="ARBA" id="ARBA00023002"/>
    </source>
</evidence>
<comment type="caution">
    <text evidence="7">The sequence shown here is derived from an EMBL/GenBank/DDBJ whole genome shotgun (WGS) entry which is preliminary data.</text>
</comment>
<dbReference type="Proteomes" id="UP000294802">
    <property type="component" value="Unassembled WGS sequence"/>
</dbReference>
<dbReference type="GO" id="GO:0016491">
    <property type="term" value="F:oxidoreductase activity"/>
    <property type="evidence" value="ECO:0007669"/>
    <property type="project" value="UniProtKB-KW"/>
</dbReference>
<dbReference type="EMBL" id="SCWB01000011">
    <property type="protein sequence ID" value="TDM10418.1"/>
    <property type="molecule type" value="Genomic_DNA"/>
</dbReference>
<keyword evidence="5" id="KW-0676">Redox-active center</keyword>
<keyword evidence="3" id="KW-0560">Oxidoreductase</keyword>
<protein>
    <submittedName>
        <fullName evidence="7">DsbA family protein</fullName>
    </submittedName>
</protein>
<dbReference type="PANTHER" id="PTHR13887">
    <property type="entry name" value="GLUTATHIONE S-TRANSFERASE KAPPA"/>
    <property type="match status" value="1"/>
</dbReference>
<evidence type="ECO:0000256" key="4">
    <source>
        <dbReference type="ARBA" id="ARBA00023157"/>
    </source>
</evidence>
<evidence type="ECO:0000256" key="5">
    <source>
        <dbReference type="ARBA" id="ARBA00023284"/>
    </source>
</evidence>
<evidence type="ECO:0000256" key="2">
    <source>
        <dbReference type="ARBA" id="ARBA00022729"/>
    </source>
</evidence>
<sequence>MMKNRGSMIFAMVLALVVIAAIALMVVFNKKDVKTDDTAATTNKDVETSTDYSKIDVTGQPMLGDKDAPVTLIEFGDYKCPACKYFDMEIQPKLVDKYIKNGDLKMYFINTPFHGEESLTGAHAAEAVLKNEPKKYWDFHNALFEAQPNDNHSTTDEWLTTDVVKNAAEKAGVKDVDKIVKAAEDKTETAAVDEDVTLNQKYMISQTPTVIINGQLLSDPLKLESIEKAIEDAKK</sequence>
<dbReference type="PANTHER" id="PTHR13887:SF14">
    <property type="entry name" value="DISULFIDE BOND FORMATION PROTEIN D"/>
    <property type="match status" value="1"/>
</dbReference>
<dbReference type="InterPro" id="IPR013766">
    <property type="entry name" value="Thioredoxin_domain"/>
</dbReference>
<proteinExistence type="inferred from homology"/>
<keyword evidence="2" id="KW-0732">Signal</keyword>
<dbReference type="PROSITE" id="PS51352">
    <property type="entry name" value="THIOREDOXIN_2"/>
    <property type="match status" value="1"/>
</dbReference>
<organism evidence="7 8">
    <name type="scientific">Macrococcus lamae</name>
    <dbReference type="NCBI Taxonomy" id="198484"/>
    <lineage>
        <taxon>Bacteria</taxon>
        <taxon>Bacillati</taxon>
        <taxon>Bacillota</taxon>
        <taxon>Bacilli</taxon>
        <taxon>Bacillales</taxon>
        <taxon>Staphylococcaceae</taxon>
        <taxon>Macrococcus</taxon>
    </lineage>
</organism>
<dbReference type="AlphaFoldDB" id="A0A4R6BTR4"/>
<dbReference type="Pfam" id="PF13462">
    <property type="entry name" value="Thioredoxin_4"/>
    <property type="match status" value="1"/>
</dbReference>
<comment type="similarity">
    <text evidence="1">Belongs to the thioredoxin family. DsbA subfamily.</text>
</comment>
<reference evidence="7 8" key="1">
    <citation type="submission" date="2019-01" db="EMBL/GenBank/DDBJ databases">
        <title>Draft genome sequences of the type strains of six Macrococcus species.</title>
        <authorList>
            <person name="Mazhar S."/>
            <person name="Altermann E."/>
            <person name="Hill C."/>
            <person name="Mcauliffe O."/>
        </authorList>
    </citation>
    <scope>NUCLEOTIDE SEQUENCE [LARGE SCALE GENOMIC DNA]</scope>
    <source>
        <strain evidence="7 8">CCM4815</strain>
    </source>
</reference>
<feature type="domain" description="Thioredoxin" evidence="6">
    <location>
        <begin position="43"/>
        <end position="235"/>
    </location>
</feature>
<evidence type="ECO:0000256" key="1">
    <source>
        <dbReference type="ARBA" id="ARBA00005791"/>
    </source>
</evidence>
<gene>
    <name evidence="7" type="ORF">ERX29_07045</name>
</gene>
<dbReference type="OrthoDB" id="117402at2"/>
<keyword evidence="8" id="KW-1185">Reference proteome</keyword>
<dbReference type="InterPro" id="IPR036249">
    <property type="entry name" value="Thioredoxin-like_sf"/>
</dbReference>
<dbReference type="Gene3D" id="3.40.30.10">
    <property type="entry name" value="Glutaredoxin"/>
    <property type="match status" value="1"/>
</dbReference>
<dbReference type="InterPro" id="IPR012336">
    <property type="entry name" value="Thioredoxin-like_fold"/>
</dbReference>
<accession>A0A4R6BTR4</accession>